<name>A0A0E9Y2K3_ANGAN</name>
<dbReference type="EMBL" id="GBXM01000239">
    <property type="protein sequence ID" value="JAI08339.1"/>
    <property type="molecule type" value="Transcribed_RNA"/>
</dbReference>
<organism evidence="1">
    <name type="scientific">Anguilla anguilla</name>
    <name type="common">European freshwater eel</name>
    <name type="synonym">Muraena anguilla</name>
    <dbReference type="NCBI Taxonomy" id="7936"/>
    <lineage>
        <taxon>Eukaryota</taxon>
        <taxon>Metazoa</taxon>
        <taxon>Chordata</taxon>
        <taxon>Craniata</taxon>
        <taxon>Vertebrata</taxon>
        <taxon>Euteleostomi</taxon>
        <taxon>Actinopterygii</taxon>
        <taxon>Neopterygii</taxon>
        <taxon>Teleostei</taxon>
        <taxon>Anguilliformes</taxon>
        <taxon>Anguillidae</taxon>
        <taxon>Anguilla</taxon>
    </lineage>
</organism>
<accession>A0A0E9Y2K3</accession>
<evidence type="ECO:0000313" key="1">
    <source>
        <dbReference type="EMBL" id="JAI08339.1"/>
    </source>
</evidence>
<reference evidence="1" key="2">
    <citation type="journal article" date="2015" name="Fish Shellfish Immunol.">
        <title>Early steps in the European eel (Anguilla anguilla)-Vibrio vulnificus interaction in the gills: Role of the RtxA13 toxin.</title>
        <authorList>
            <person name="Callol A."/>
            <person name="Pajuelo D."/>
            <person name="Ebbesson L."/>
            <person name="Teles M."/>
            <person name="MacKenzie S."/>
            <person name="Amaro C."/>
        </authorList>
    </citation>
    <scope>NUCLEOTIDE SEQUENCE</scope>
</reference>
<sequence length="26" mass="3248">MDTNYKKRTKKNIVFHILCHTQKTWL</sequence>
<reference evidence="1" key="1">
    <citation type="submission" date="2014-11" db="EMBL/GenBank/DDBJ databases">
        <authorList>
            <person name="Amaro Gonzalez C."/>
        </authorList>
    </citation>
    <scope>NUCLEOTIDE SEQUENCE</scope>
</reference>
<proteinExistence type="predicted"/>
<protein>
    <submittedName>
        <fullName evidence="1">Uncharacterized protein</fullName>
    </submittedName>
</protein>
<dbReference type="AlphaFoldDB" id="A0A0E9Y2K3"/>